<keyword evidence="2" id="KW-0539">Nucleus</keyword>
<feature type="region of interest" description="Disordered" evidence="3">
    <location>
        <begin position="1"/>
        <end position="23"/>
    </location>
</feature>
<dbReference type="InterPro" id="IPR001138">
    <property type="entry name" value="Zn2Cys6_DnaBD"/>
</dbReference>
<dbReference type="OrthoDB" id="39175at2759"/>
<comment type="subcellular location">
    <subcellularLocation>
        <location evidence="1">Nucleus</location>
    </subcellularLocation>
</comment>
<dbReference type="Gene3D" id="4.10.240.10">
    <property type="entry name" value="Zn(2)-C6 fungal-type DNA-binding domain"/>
    <property type="match status" value="2"/>
</dbReference>
<evidence type="ECO:0000256" key="3">
    <source>
        <dbReference type="SAM" id="MobiDB-lite"/>
    </source>
</evidence>
<dbReference type="AlphaFoldDB" id="A0A6A4HTT4"/>
<feature type="domain" description="Zn(2)-C6 fungal-type" evidence="4">
    <location>
        <begin position="72"/>
        <end position="104"/>
    </location>
</feature>
<evidence type="ECO:0000259" key="4">
    <source>
        <dbReference type="PROSITE" id="PS50048"/>
    </source>
</evidence>
<organism evidence="5 6">
    <name type="scientific">Gymnopus androsaceus JB14</name>
    <dbReference type="NCBI Taxonomy" id="1447944"/>
    <lineage>
        <taxon>Eukaryota</taxon>
        <taxon>Fungi</taxon>
        <taxon>Dikarya</taxon>
        <taxon>Basidiomycota</taxon>
        <taxon>Agaricomycotina</taxon>
        <taxon>Agaricomycetes</taxon>
        <taxon>Agaricomycetidae</taxon>
        <taxon>Agaricales</taxon>
        <taxon>Marasmiineae</taxon>
        <taxon>Omphalotaceae</taxon>
        <taxon>Gymnopus</taxon>
    </lineage>
</organism>
<dbReference type="SUPFAM" id="SSF57701">
    <property type="entry name" value="Zn2/Cys6 DNA-binding domain"/>
    <property type="match status" value="2"/>
</dbReference>
<dbReference type="GO" id="GO:0000981">
    <property type="term" value="F:DNA-binding transcription factor activity, RNA polymerase II-specific"/>
    <property type="evidence" value="ECO:0007669"/>
    <property type="project" value="InterPro"/>
</dbReference>
<sequence>MTSSIETTENNLPSQLQAKPQMNRPAEARIRCDKCRKKNLKCDRALPVCHNCSGPKECKYSAPSISHRGIPRCATCQKYGLKCDRDMPACNQCQLQGKPSECVYLPRRRRNAEDKITFEDDIETKTGTILKFGLIDNDSDDYVSSQSNKQDQSAISSSSSAPIATMTTMKFKASSYQASSSSYRRDKPLSTRGSVGGVLTTASTASYLLPSPDISSVFIRPWSHPQFAPLPSVILRTLSETRFAEMPDREAFDQHLGRFLKSLLPEMQESASLSSAAYMGVARYLATGELPPHASPFLQTWMVTHRLLPARISAWEGWQESNPQTSSDRTKATSPIILIPRDPVPENLALVLEEYQVNPFKYTYGDGKTLPEQSIFDRLPVQNELFDILAYAHREHNDSTALADEARKMGFAHITWPMTDIFVRLCPLCSAKNSQNSDSSRDDE</sequence>
<dbReference type="GO" id="GO:0005634">
    <property type="term" value="C:nucleus"/>
    <property type="evidence" value="ECO:0007669"/>
    <property type="project" value="UniProtKB-SubCell"/>
</dbReference>
<accession>A0A6A4HTT4</accession>
<gene>
    <name evidence="5" type="ORF">BT96DRAFT_1018063</name>
</gene>
<dbReference type="PROSITE" id="PS50048">
    <property type="entry name" value="ZN2_CY6_FUNGAL_2"/>
    <property type="match status" value="2"/>
</dbReference>
<name>A0A6A4HTT4_9AGAR</name>
<dbReference type="PANTHER" id="PTHR31001">
    <property type="entry name" value="UNCHARACTERIZED TRANSCRIPTIONAL REGULATORY PROTEIN"/>
    <property type="match status" value="1"/>
</dbReference>
<dbReference type="InterPro" id="IPR036864">
    <property type="entry name" value="Zn2-C6_fun-type_DNA-bd_sf"/>
</dbReference>
<evidence type="ECO:0000256" key="2">
    <source>
        <dbReference type="ARBA" id="ARBA00023242"/>
    </source>
</evidence>
<feature type="compositionally biased region" description="Polar residues" evidence="3">
    <location>
        <begin position="1"/>
        <end position="20"/>
    </location>
</feature>
<reference evidence="5" key="1">
    <citation type="journal article" date="2019" name="Environ. Microbiol.">
        <title>Fungal ecological strategies reflected in gene transcription - a case study of two litter decomposers.</title>
        <authorList>
            <person name="Barbi F."/>
            <person name="Kohler A."/>
            <person name="Barry K."/>
            <person name="Baskaran P."/>
            <person name="Daum C."/>
            <person name="Fauchery L."/>
            <person name="Ihrmark K."/>
            <person name="Kuo A."/>
            <person name="LaButti K."/>
            <person name="Lipzen A."/>
            <person name="Morin E."/>
            <person name="Grigoriev I.V."/>
            <person name="Henrissat B."/>
            <person name="Lindahl B."/>
            <person name="Martin F."/>
        </authorList>
    </citation>
    <scope>NUCLEOTIDE SEQUENCE</scope>
    <source>
        <strain evidence="5">JB14</strain>
    </source>
</reference>
<dbReference type="EMBL" id="ML769444">
    <property type="protein sequence ID" value="KAE9401576.1"/>
    <property type="molecule type" value="Genomic_DNA"/>
</dbReference>
<feature type="domain" description="Zn(2)-C6 fungal-type" evidence="4">
    <location>
        <begin position="31"/>
        <end position="60"/>
    </location>
</feature>
<proteinExistence type="predicted"/>
<dbReference type="GO" id="GO:0008270">
    <property type="term" value="F:zinc ion binding"/>
    <property type="evidence" value="ECO:0007669"/>
    <property type="project" value="InterPro"/>
</dbReference>
<keyword evidence="6" id="KW-1185">Reference proteome</keyword>
<dbReference type="CDD" id="cd00067">
    <property type="entry name" value="GAL4"/>
    <property type="match status" value="1"/>
</dbReference>
<dbReference type="Proteomes" id="UP000799118">
    <property type="component" value="Unassembled WGS sequence"/>
</dbReference>
<evidence type="ECO:0000313" key="6">
    <source>
        <dbReference type="Proteomes" id="UP000799118"/>
    </source>
</evidence>
<dbReference type="InterPro" id="IPR050613">
    <property type="entry name" value="Sec_Metabolite_Reg"/>
</dbReference>
<evidence type="ECO:0000313" key="5">
    <source>
        <dbReference type="EMBL" id="KAE9401576.1"/>
    </source>
</evidence>
<evidence type="ECO:0000256" key="1">
    <source>
        <dbReference type="ARBA" id="ARBA00004123"/>
    </source>
</evidence>
<protein>
    <recommendedName>
        <fullName evidence="4">Zn(2)-C6 fungal-type domain-containing protein</fullName>
    </recommendedName>
</protein>